<dbReference type="GO" id="GO:0016829">
    <property type="term" value="F:lyase activity"/>
    <property type="evidence" value="ECO:0007669"/>
    <property type="project" value="UniProtKB-KW"/>
</dbReference>
<dbReference type="GO" id="GO:0006635">
    <property type="term" value="P:fatty acid beta-oxidation"/>
    <property type="evidence" value="ECO:0007669"/>
    <property type="project" value="TreeGrafter"/>
</dbReference>
<keyword evidence="4" id="KW-0732">Signal</keyword>
<dbReference type="GO" id="GO:0016853">
    <property type="term" value="F:isomerase activity"/>
    <property type="evidence" value="ECO:0007669"/>
    <property type="project" value="UniProtKB-KW"/>
</dbReference>
<evidence type="ECO:0000313" key="6">
    <source>
        <dbReference type="EMBL" id="KAE8124897.1"/>
    </source>
</evidence>
<dbReference type="PANTHER" id="PTHR23309">
    <property type="entry name" value="3-HYDROXYACYL-COA DEHYROGENASE"/>
    <property type="match status" value="1"/>
</dbReference>
<organism evidence="6 7">
    <name type="scientific">Carpinus fangiana</name>
    <dbReference type="NCBI Taxonomy" id="176857"/>
    <lineage>
        <taxon>Eukaryota</taxon>
        <taxon>Viridiplantae</taxon>
        <taxon>Streptophyta</taxon>
        <taxon>Embryophyta</taxon>
        <taxon>Tracheophyta</taxon>
        <taxon>Spermatophyta</taxon>
        <taxon>Magnoliopsida</taxon>
        <taxon>eudicotyledons</taxon>
        <taxon>Gunneridae</taxon>
        <taxon>Pentapetalae</taxon>
        <taxon>rosids</taxon>
        <taxon>fabids</taxon>
        <taxon>Fagales</taxon>
        <taxon>Betulaceae</taxon>
        <taxon>Carpinus</taxon>
    </lineage>
</organism>
<dbReference type="PANTHER" id="PTHR23309:SF9">
    <property type="entry name" value="PEROXISOMAL FATTY ACID BETA-OXIDATION MULTIFUNCTIONAL PROTEIN MFP2"/>
    <property type="match status" value="1"/>
</dbReference>
<dbReference type="OrthoDB" id="2018133at2759"/>
<evidence type="ECO:0000313" key="7">
    <source>
        <dbReference type="Proteomes" id="UP000327013"/>
    </source>
</evidence>
<keyword evidence="1" id="KW-0413">Isomerase</keyword>
<keyword evidence="2" id="KW-0456">Lyase</keyword>
<sequence>MMRNRLILALILVVLFGGFSSASAVHPANVVERIKKTPVVVGDCTGFAVNRMLFPYAQADTLLVERGADLNQIDRAILNLECQWALSGETTLKGLNVYDEKIEASPDLESRKIH</sequence>
<dbReference type="AlphaFoldDB" id="A0A5N6RSK3"/>
<keyword evidence="7" id="KW-1185">Reference proteome</keyword>
<gene>
    <name evidence="6" type="ORF">FH972_019740</name>
</gene>
<dbReference type="EMBL" id="CM017328">
    <property type="protein sequence ID" value="KAE8124897.1"/>
    <property type="molecule type" value="Genomic_DNA"/>
</dbReference>
<evidence type="ECO:0000259" key="5">
    <source>
        <dbReference type="Pfam" id="PF00725"/>
    </source>
</evidence>
<evidence type="ECO:0000256" key="4">
    <source>
        <dbReference type="SAM" id="SignalP"/>
    </source>
</evidence>
<feature type="domain" description="3-hydroxyacyl-CoA dehydrogenase C-terminal" evidence="5">
    <location>
        <begin position="46"/>
        <end position="97"/>
    </location>
</feature>
<proteinExistence type="predicted"/>
<dbReference type="Proteomes" id="UP000327013">
    <property type="component" value="Chromosome 8"/>
</dbReference>
<protein>
    <recommendedName>
        <fullName evidence="5">3-hydroxyacyl-CoA dehydrogenase C-terminal domain-containing protein</fullName>
    </recommendedName>
</protein>
<dbReference type="GO" id="GO:0003857">
    <property type="term" value="F:(3S)-3-hydroxyacyl-CoA dehydrogenase (NAD+) activity"/>
    <property type="evidence" value="ECO:0007669"/>
    <property type="project" value="TreeGrafter"/>
</dbReference>
<keyword evidence="3" id="KW-0511">Multifunctional enzyme</keyword>
<dbReference type="InterPro" id="IPR006108">
    <property type="entry name" value="3HC_DH_C"/>
</dbReference>
<evidence type="ECO:0000256" key="1">
    <source>
        <dbReference type="ARBA" id="ARBA00023235"/>
    </source>
</evidence>
<reference evidence="6 7" key="1">
    <citation type="submission" date="2019-06" db="EMBL/GenBank/DDBJ databases">
        <title>A chromosomal-level reference genome of Carpinus fangiana (Coryloideae, Betulaceae).</title>
        <authorList>
            <person name="Yang X."/>
            <person name="Wang Z."/>
            <person name="Zhang L."/>
            <person name="Hao G."/>
            <person name="Liu J."/>
            <person name="Yang Y."/>
        </authorList>
    </citation>
    <scope>NUCLEOTIDE SEQUENCE [LARGE SCALE GENOMIC DNA]</scope>
    <source>
        <strain evidence="6">Cfa_2016G</strain>
        <tissue evidence="6">Leaf</tissue>
    </source>
</reference>
<name>A0A5N6RSK3_9ROSI</name>
<dbReference type="GO" id="GO:0005777">
    <property type="term" value="C:peroxisome"/>
    <property type="evidence" value="ECO:0007669"/>
    <property type="project" value="TreeGrafter"/>
</dbReference>
<evidence type="ECO:0000256" key="2">
    <source>
        <dbReference type="ARBA" id="ARBA00023239"/>
    </source>
</evidence>
<dbReference type="Pfam" id="PF00725">
    <property type="entry name" value="3HCDH"/>
    <property type="match status" value="1"/>
</dbReference>
<dbReference type="Gene3D" id="1.10.1040.50">
    <property type="match status" value="1"/>
</dbReference>
<feature type="signal peptide" evidence="4">
    <location>
        <begin position="1"/>
        <end position="24"/>
    </location>
</feature>
<evidence type="ECO:0000256" key="3">
    <source>
        <dbReference type="ARBA" id="ARBA00023268"/>
    </source>
</evidence>
<feature type="chain" id="PRO_5024436700" description="3-hydroxyacyl-CoA dehydrogenase C-terminal domain-containing protein" evidence="4">
    <location>
        <begin position="25"/>
        <end position="114"/>
    </location>
</feature>
<accession>A0A5N6RSK3</accession>